<dbReference type="AlphaFoldDB" id="A0AAD6LY72"/>
<keyword evidence="3" id="KW-1185">Reference proteome</keyword>
<evidence type="ECO:0000313" key="2">
    <source>
        <dbReference type="EMBL" id="KAJ6973952.1"/>
    </source>
</evidence>
<accession>A0AAD6LY72</accession>
<protein>
    <submittedName>
        <fullName evidence="2">Uncharacterized protein</fullName>
    </submittedName>
</protein>
<evidence type="ECO:0000256" key="1">
    <source>
        <dbReference type="SAM" id="MobiDB-lite"/>
    </source>
</evidence>
<gene>
    <name evidence="2" type="ORF">NC653_030101</name>
</gene>
<reference evidence="2" key="1">
    <citation type="journal article" date="2023" name="Mol. Ecol. Resour.">
        <title>Chromosome-level genome assembly of a triploid poplar Populus alba 'Berolinensis'.</title>
        <authorList>
            <person name="Chen S."/>
            <person name="Yu Y."/>
            <person name="Wang X."/>
            <person name="Wang S."/>
            <person name="Zhang T."/>
            <person name="Zhou Y."/>
            <person name="He R."/>
            <person name="Meng N."/>
            <person name="Wang Y."/>
            <person name="Liu W."/>
            <person name="Liu Z."/>
            <person name="Liu J."/>
            <person name="Guo Q."/>
            <person name="Huang H."/>
            <person name="Sederoff R.R."/>
            <person name="Wang G."/>
            <person name="Qu G."/>
            <person name="Chen S."/>
        </authorList>
    </citation>
    <scope>NUCLEOTIDE SEQUENCE</scope>
    <source>
        <strain evidence="2">SC-2020</strain>
    </source>
</reference>
<organism evidence="2 3">
    <name type="scientific">Populus alba x Populus x berolinensis</name>
    <dbReference type="NCBI Taxonomy" id="444605"/>
    <lineage>
        <taxon>Eukaryota</taxon>
        <taxon>Viridiplantae</taxon>
        <taxon>Streptophyta</taxon>
        <taxon>Embryophyta</taxon>
        <taxon>Tracheophyta</taxon>
        <taxon>Spermatophyta</taxon>
        <taxon>Magnoliopsida</taxon>
        <taxon>eudicotyledons</taxon>
        <taxon>Gunneridae</taxon>
        <taxon>Pentapetalae</taxon>
        <taxon>rosids</taxon>
        <taxon>fabids</taxon>
        <taxon>Malpighiales</taxon>
        <taxon>Salicaceae</taxon>
        <taxon>Saliceae</taxon>
        <taxon>Populus</taxon>
    </lineage>
</organism>
<feature type="region of interest" description="Disordered" evidence="1">
    <location>
        <begin position="51"/>
        <end position="71"/>
    </location>
</feature>
<comment type="caution">
    <text evidence="2">The sequence shown here is derived from an EMBL/GenBank/DDBJ whole genome shotgun (WGS) entry which is preliminary data.</text>
</comment>
<dbReference type="Proteomes" id="UP001164929">
    <property type="component" value="Chromosome 13"/>
</dbReference>
<dbReference type="EMBL" id="JAQIZT010000013">
    <property type="protein sequence ID" value="KAJ6973952.1"/>
    <property type="molecule type" value="Genomic_DNA"/>
</dbReference>
<proteinExistence type="predicted"/>
<evidence type="ECO:0000313" key="3">
    <source>
        <dbReference type="Proteomes" id="UP001164929"/>
    </source>
</evidence>
<sequence>MLAMQVKKLQRTIHPPPVAMTVKGIKVDGQPETSRPRDKWKWKEELDQELERQREMMRPSSRGKQDIVPQG</sequence>
<name>A0AAD6LY72_9ROSI</name>